<accession>A0A376DRE7</accession>
<proteinExistence type="predicted"/>
<dbReference type="EMBL" id="CP033920">
    <property type="protein sequence ID" value="AZA49363.1"/>
    <property type="molecule type" value="Genomic_DNA"/>
</dbReference>
<dbReference type="EMBL" id="UFVQ01000003">
    <property type="protein sequence ID" value="STC94216.1"/>
    <property type="molecule type" value="Genomic_DNA"/>
</dbReference>
<reference evidence="3 4" key="1">
    <citation type="submission" date="2018-06" db="EMBL/GenBank/DDBJ databases">
        <authorList>
            <consortium name="Pathogen Informatics"/>
            <person name="Doyle S."/>
        </authorList>
    </citation>
    <scope>NUCLEOTIDE SEQUENCE [LARGE SCALE GENOMIC DNA]</scope>
    <source>
        <strain evidence="3 4">NCTC13533</strain>
    </source>
</reference>
<organism evidence="3 4">
    <name type="scientific">Chryseobacterium carnipullorum</name>
    <dbReference type="NCBI Taxonomy" id="1124835"/>
    <lineage>
        <taxon>Bacteria</taxon>
        <taxon>Pseudomonadati</taxon>
        <taxon>Bacteroidota</taxon>
        <taxon>Flavobacteriia</taxon>
        <taxon>Flavobacteriales</taxon>
        <taxon>Weeksellaceae</taxon>
        <taxon>Chryseobacterium group</taxon>
        <taxon>Chryseobacterium</taxon>
    </lineage>
</organism>
<feature type="region of interest" description="Disordered" evidence="1">
    <location>
        <begin position="25"/>
        <end position="55"/>
    </location>
</feature>
<evidence type="ECO:0000256" key="1">
    <source>
        <dbReference type="SAM" id="MobiDB-lite"/>
    </source>
</evidence>
<dbReference type="KEGG" id="ccau:EG346_14785"/>
<protein>
    <submittedName>
        <fullName evidence="3">Uncharacterized protein</fullName>
    </submittedName>
</protein>
<feature type="compositionally biased region" description="Polar residues" evidence="1">
    <location>
        <begin position="43"/>
        <end position="55"/>
    </location>
</feature>
<accession>A0A3G6N8E2</accession>
<dbReference type="OrthoDB" id="6717268at2"/>
<keyword evidence="5" id="KW-1185">Reference proteome</keyword>
<dbReference type="RefSeq" id="WP_123879543.1">
    <property type="nucleotide sequence ID" value="NZ_CP033920.1"/>
</dbReference>
<sequence>MINTRFLILSFLAALPILSCQNEKKDPPINQITRKPSYHKKASQPQESHLPNPNLNTKDIIVLSQKHSPNSISCDLDGDHLLDTVNIVQNTENKKYGLEIILGNKKVDYIGMGKDILGQGFDDLDWVGVFEKAPKGELYWNNVNDDGDIMSDEDVKESDKIKLPHDGIFIHQEEACGGGVIYWKNGKFDWIQQE</sequence>
<dbReference type="STRING" id="297244.SAMN05421639_101770"/>
<reference evidence="5" key="3">
    <citation type="submission" date="2018-11" db="EMBL/GenBank/DDBJ databases">
        <title>Proposal to divide the Flavobacteriaceae and reorganize its genera based on Amino Acid Identity values calculated from whole genome sequences.</title>
        <authorList>
            <person name="Nicholson A.C."/>
            <person name="Gulvik C.A."/>
            <person name="Whitney A.M."/>
            <person name="Humrighouse B.W."/>
            <person name="Bell M."/>
            <person name="Holmes B."/>
            <person name="Steigerwalt A.G."/>
            <person name="Villarma A."/>
            <person name="Sheth M."/>
            <person name="Batra D."/>
            <person name="Pryor J."/>
            <person name="Bernardet J.-F."/>
            <person name="Hugo C."/>
            <person name="Kampfer P."/>
            <person name="Newman J."/>
            <person name="McQuiston J.R."/>
        </authorList>
    </citation>
    <scope>NUCLEOTIDE SEQUENCE [LARGE SCALE GENOMIC DNA]</scope>
    <source>
        <strain evidence="5">G0188</strain>
    </source>
</reference>
<dbReference type="Proteomes" id="UP000255224">
    <property type="component" value="Unassembled WGS sequence"/>
</dbReference>
<evidence type="ECO:0000313" key="4">
    <source>
        <dbReference type="Proteomes" id="UP000255224"/>
    </source>
</evidence>
<name>A0A376DRE7_CHRCU</name>
<dbReference type="AlphaFoldDB" id="A0A376DRE7"/>
<evidence type="ECO:0000313" key="3">
    <source>
        <dbReference type="EMBL" id="STC94216.1"/>
    </source>
</evidence>
<dbReference type="Proteomes" id="UP000273270">
    <property type="component" value="Chromosome"/>
</dbReference>
<reference evidence="2" key="2">
    <citation type="submission" date="2018-11" db="EMBL/GenBank/DDBJ databases">
        <title>Proposal to divide the Flavobacteriaceae and reorganize its genera based on Amino Acid Identity values calculated from whole genome sequences.</title>
        <authorList>
            <person name="Nicholson A.C."/>
            <person name="Gulvik C.A."/>
            <person name="Whitney A.M."/>
            <person name="Humrighouse B.W."/>
            <person name="Bell M."/>
            <person name="Holmes B."/>
            <person name="Steigerwalt A."/>
            <person name="Villarma A."/>
            <person name="Sheth M."/>
            <person name="Batra D."/>
            <person name="Pryor J."/>
            <person name="Bernardet J.-F."/>
            <person name="Hugo C."/>
            <person name="Kampfer P."/>
            <person name="Newman J."/>
            <person name="Mcquiston J.R."/>
        </authorList>
    </citation>
    <scope>NUCLEOTIDE SEQUENCE [LARGE SCALE GENOMIC DNA]</scope>
    <source>
        <strain evidence="2">G0188</strain>
    </source>
</reference>
<evidence type="ECO:0000313" key="5">
    <source>
        <dbReference type="Proteomes" id="UP000273270"/>
    </source>
</evidence>
<evidence type="ECO:0000313" key="2">
    <source>
        <dbReference type="EMBL" id="AZA49363.1"/>
    </source>
</evidence>
<gene>
    <name evidence="2" type="ORF">EG346_14785</name>
    <name evidence="3" type="ORF">NCTC13533_01440</name>
</gene>